<dbReference type="Gene3D" id="6.10.140.2220">
    <property type="match status" value="1"/>
</dbReference>
<dbReference type="EMBL" id="KZ857391">
    <property type="protein sequence ID" value="RDX52197.1"/>
    <property type="molecule type" value="Genomic_DNA"/>
</dbReference>
<evidence type="ECO:0000313" key="6">
    <source>
        <dbReference type="EMBL" id="RDX52197.1"/>
    </source>
</evidence>
<feature type="domain" description="MYND-type" evidence="5">
    <location>
        <begin position="33"/>
        <end position="79"/>
    </location>
</feature>
<keyword evidence="2 4" id="KW-0863">Zinc-finger</keyword>
<keyword evidence="7" id="KW-1185">Reference proteome</keyword>
<reference evidence="6 7" key="1">
    <citation type="journal article" date="2018" name="Biotechnol. Biofuels">
        <title>Integrative visual omics of the white-rot fungus Polyporus brumalis exposes the biotechnological potential of its oxidative enzymes for delignifying raw plant biomass.</title>
        <authorList>
            <person name="Miyauchi S."/>
            <person name="Rancon A."/>
            <person name="Drula E."/>
            <person name="Hage H."/>
            <person name="Chaduli D."/>
            <person name="Favel A."/>
            <person name="Grisel S."/>
            <person name="Henrissat B."/>
            <person name="Herpoel-Gimbert I."/>
            <person name="Ruiz-Duenas F.J."/>
            <person name="Chevret D."/>
            <person name="Hainaut M."/>
            <person name="Lin J."/>
            <person name="Wang M."/>
            <person name="Pangilinan J."/>
            <person name="Lipzen A."/>
            <person name="Lesage-Meessen L."/>
            <person name="Navarro D."/>
            <person name="Riley R."/>
            <person name="Grigoriev I.V."/>
            <person name="Zhou S."/>
            <person name="Raouche S."/>
            <person name="Rosso M.N."/>
        </authorList>
    </citation>
    <scope>NUCLEOTIDE SEQUENCE [LARGE SCALE GENOMIC DNA]</scope>
    <source>
        <strain evidence="6 7">BRFM 1820</strain>
    </source>
</reference>
<gene>
    <name evidence="6" type="ORF">OH76DRAFT_1480812</name>
</gene>
<dbReference type="SUPFAM" id="SSF144232">
    <property type="entry name" value="HIT/MYND zinc finger-like"/>
    <property type="match status" value="1"/>
</dbReference>
<keyword evidence="3" id="KW-0862">Zinc</keyword>
<evidence type="ECO:0000259" key="5">
    <source>
        <dbReference type="PROSITE" id="PS50865"/>
    </source>
</evidence>
<dbReference type="AlphaFoldDB" id="A0A371DI36"/>
<dbReference type="GO" id="GO:0008270">
    <property type="term" value="F:zinc ion binding"/>
    <property type="evidence" value="ECO:0007669"/>
    <property type="project" value="UniProtKB-KW"/>
</dbReference>
<proteinExistence type="predicted"/>
<organism evidence="6 7">
    <name type="scientific">Lentinus brumalis</name>
    <dbReference type="NCBI Taxonomy" id="2498619"/>
    <lineage>
        <taxon>Eukaryota</taxon>
        <taxon>Fungi</taxon>
        <taxon>Dikarya</taxon>
        <taxon>Basidiomycota</taxon>
        <taxon>Agaricomycotina</taxon>
        <taxon>Agaricomycetes</taxon>
        <taxon>Polyporales</taxon>
        <taxon>Polyporaceae</taxon>
        <taxon>Lentinus</taxon>
    </lineage>
</organism>
<dbReference type="OrthoDB" id="2945048at2759"/>
<accession>A0A371DI36</accession>
<dbReference type="Pfam" id="PF01753">
    <property type="entry name" value="zf-MYND"/>
    <property type="match status" value="1"/>
</dbReference>
<evidence type="ECO:0000256" key="4">
    <source>
        <dbReference type="PROSITE-ProRule" id="PRU00134"/>
    </source>
</evidence>
<evidence type="ECO:0000313" key="7">
    <source>
        <dbReference type="Proteomes" id="UP000256964"/>
    </source>
</evidence>
<dbReference type="PROSITE" id="PS01360">
    <property type="entry name" value="ZF_MYND_1"/>
    <property type="match status" value="1"/>
</dbReference>
<dbReference type="InterPro" id="IPR002893">
    <property type="entry name" value="Znf_MYND"/>
</dbReference>
<name>A0A371DI36_9APHY</name>
<protein>
    <recommendedName>
        <fullName evidence="5">MYND-type domain-containing protein</fullName>
    </recommendedName>
</protein>
<evidence type="ECO:0000256" key="3">
    <source>
        <dbReference type="ARBA" id="ARBA00022833"/>
    </source>
</evidence>
<dbReference type="Proteomes" id="UP000256964">
    <property type="component" value="Unassembled WGS sequence"/>
</dbReference>
<dbReference type="PROSITE" id="PS50865">
    <property type="entry name" value="ZF_MYND_2"/>
    <property type="match status" value="1"/>
</dbReference>
<sequence length="306" mass="34204">MSLTGGTPPICDHPHCQKGLFYDIEPLHTHSQCHNCHKMARFTKDSGTQLRRCTGCFCDAYCSPECQKAAWNNGHKHACKFYRTGRDRATELSGDSKAWANMMEWVRYHHSSLMNATIACAIKEQQASRKGTSFRDISSSHFLQVSVAYRKDPGLPMEQTFELRGTHFIQRDDPGSRGMVPFLQVGLLGAIEMGKMECGPEYAGTGSYLVVARFRPNDPSYYAGSGQDGIPFVKHFGVDRDHARAKLACRPPMGQLQANIAFGKKMRFCCGRSPKDDTCCCGGWTHELMRLDAAARSMNTRKDDVD</sequence>
<evidence type="ECO:0000256" key="1">
    <source>
        <dbReference type="ARBA" id="ARBA00022723"/>
    </source>
</evidence>
<evidence type="ECO:0000256" key="2">
    <source>
        <dbReference type="ARBA" id="ARBA00022771"/>
    </source>
</evidence>
<keyword evidence="1" id="KW-0479">Metal-binding</keyword>